<organism evidence="3 4">
    <name type="scientific">Methanosarcina horonobensis HB-1 = JCM 15518</name>
    <dbReference type="NCBI Taxonomy" id="1434110"/>
    <lineage>
        <taxon>Archaea</taxon>
        <taxon>Methanobacteriati</taxon>
        <taxon>Methanobacteriota</taxon>
        <taxon>Stenosarchaea group</taxon>
        <taxon>Methanomicrobia</taxon>
        <taxon>Methanosarcinales</taxon>
        <taxon>Methanosarcinaceae</taxon>
        <taxon>Methanosarcina</taxon>
    </lineage>
</organism>
<dbReference type="Proteomes" id="UP000033101">
    <property type="component" value="Chromosome"/>
</dbReference>
<dbReference type="SMART" id="SM00448">
    <property type="entry name" value="REC"/>
    <property type="match status" value="1"/>
</dbReference>
<protein>
    <submittedName>
        <fullName evidence="3">Response regulator receiver</fullName>
    </submittedName>
</protein>
<dbReference type="CDD" id="cd00156">
    <property type="entry name" value="REC"/>
    <property type="match status" value="1"/>
</dbReference>
<dbReference type="EMBL" id="CP009516">
    <property type="protein sequence ID" value="AKB77611.1"/>
    <property type="molecule type" value="Genomic_DNA"/>
</dbReference>
<dbReference type="PATRIC" id="fig|1434110.4.peg.1406"/>
<accession>A0A0E3SA23</accession>
<name>A0A0E3SA23_9EURY</name>
<keyword evidence="4" id="KW-1185">Reference proteome</keyword>
<feature type="domain" description="Response regulatory" evidence="2">
    <location>
        <begin position="2"/>
        <end position="116"/>
    </location>
</feature>
<evidence type="ECO:0000313" key="4">
    <source>
        <dbReference type="Proteomes" id="UP000033101"/>
    </source>
</evidence>
<evidence type="ECO:0000256" key="1">
    <source>
        <dbReference type="PROSITE-ProRule" id="PRU00169"/>
    </source>
</evidence>
<dbReference type="InterPro" id="IPR011006">
    <property type="entry name" value="CheY-like_superfamily"/>
</dbReference>
<dbReference type="Pfam" id="PF00072">
    <property type="entry name" value="Response_reg"/>
    <property type="match status" value="1"/>
</dbReference>
<dbReference type="PROSITE" id="PS50110">
    <property type="entry name" value="RESPONSE_REGULATORY"/>
    <property type="match status" value="1"/>
</dbReference>
<dbReference type="SUPFAM" id="SSF52172">
    <property type="entry name" value="CheY-like"/>
    <property type="match status" value="1"/>
</dbReference>
<dbReference type="GO" id="GO:0000160">
    <property type="term" value="P:phosphorelay signal transduction system"/>
    <property type="evidence" value="ECO:0007669"/>
    <property type="project" value="InterPro"/>
</dbReference>
<keyword evidence="1" id="KW-0597">Phosphoprotein</keyword>
<evidence type="ECO:0000259" key="2">
    <source>
        <dbReference type="PROSITE" id="PS50110"/>
    </source>
</evidence>
<dbReference type="STRING" id="1434110.MSHOH_1128"/>
<dbReference type="RefSeq" id="WP_048138113.1">
    <property type="nucleotide sequence ID" value="NZ_BBCW01000106.1"/>
</dbReference>
<dbReference type="PANTHER" id="PTHR43228">
    <property type="entry name" value="TWO-COMPONENT RESPONSE REGULATOR"/>
    <property type="match status" value="1"/>
</dbReference>
<proteinExistence type="predicted"/>
<evidence type="ECO:0000313" key="3">
    <source>
        <dbReference type="EMBL" id="AKB77611.1"/>
    </source>
</evidence>
<dbReference type="Gene3D" id="3.40.50.2300">
    <property type="match status" value="1"/>
</dbReference>
<dbReference type="OrthoDB" id="8127at2157"/>
<dbReference type="PANTHER" id="PTHR43228:SF1">
    <property type="entry name" value="TWO-COMPONENT RESPONSE REGULATOR ARR22"/>
    <property type="match status" value="1"/>
</dbReference>
<dbReference type="InterPro" id="IPR052048">
    <property type="entry name" value="ST_Response_Regulator"/>
</dbReference>
<dbReference type="HOGENOM" id="CLU_000445_69_8_2"/>
<dbReference type="KEGG" id="mhor:MSHOH_1128"/>
<feature type="modified residue" description="4-aspartylphosphate" evidence="1">
    <location>
        <position position="52"/>
    </location>
</feature>
<dbReference type="GeneID" id="24830295"/>
<dbReference type="AlphaFoldDB" id="A0A0E3SA23"/>
<dbReference type="InterPro" id="IPR001789">
    <property type="entry name" value="Sig_transdc_resp-reg_receiver"/>
</dbReference>
<reference evidence="3 4" key="1">
    <citation type="submission" date="2014-07" db="EMBL/GenBank/DDBJ databases">
        <title>Methanogenic archaea and the global carbon cycle.</title>
        <authorList>
            <person name="Henriksen J.R."/>
            <person name="Luke J."/>
            <person name="Reinhart S."/>
            <person name="Benedict M.N."/>
            <person name="Youngblut N.D."/>
            <person name="Metcalf M.E."/>
            <person name="Whitaker R.J."/>
            <person name="Metcalf W.W."/>
        </authorList>
    </citation>
    <scope>NUCLEOTIDE SEQUENCE [LARGE SCALE GENOMIC DNA]</scope>
    <source>
        <strain evidence="3 4">HB-1</strain>
    </source>
</reference>
<gene>
    <name evidence="3" type="ORF">MSHOH_1128</name>
</gene>
<sequence length="141" mass="16102">MKVLIVDDDPSFLELSKTFLEVFHDIPSDTVDSAREALNMLEKDSYDVIVSDYDMPVMNGITFLKTIRDKRINVPFILFTGVGEELMHQAIKNGADSFILKNNDPKTQYLELSKRIWKIVNGDTNLNPNPNTAIPEYIHKT</sequence>